<reference evidence="4" key="1">
    <citation type="journal article" date="2019" name="Int. J. Syst. Evol. Microbiol.">
        <title>The Global Catalogue of Microorganisms (GCM) 10K type strain sequencing project: providing services to taxonomists for standard genome sequencing and annotation.</title>
        <authorList>
            <consortium name="The Broad Institute Genomics Platform"/>
            <consortium name="The Broad Institute Genome Sequencing Center for Infectious Disease"/>
            <person name="Wu L."/>
            <person name="Ma J."/>
        </authorList>
    </citation>
    <scope>NUCLEOTIDE SEQUENCE [LARGE SCALE GENOMIC DNA]</scope>
    <source>
        <strain evidence="4">VKM B-3159</strain>
    </source>
</reference>
<comment type="caution">
    <text evidence="3">The sequence shown here is derived from an EMBL/GenBank/DDBJ whole genome shotgun (WGS) entry which is preliminary data.</text>
</comment>
<organism evidence="3 4">
    <name type="scientific">Methylophilus aquaticus</name>
    <dbReference type="NCBI Taxonomy" id="1971610"/>
    <lineage>
        <taxon>Bacteria</taxon>
        <taxon>Pseudomonadati</taxon>
        <taxon>Pseudomonadota</taxon>
        <taxon>Betaproteobacteria</taxon>
        <taxon>Nitrosomonadales</taxon>
        <taxon>Methylophilaceae</taxon>
        <taxon>Methylophilus</taxon>
    </lineage>
</organism>
<accession>A0ABT9JUX2</accession>
<dbReference type="InterPro" id="IPR002035">
    <property type="entry name" value="VWF_A"/>
</dbReference>
<dbReference type="SMART" id="SM00327">
    <property type="entry name" value="VWA"/>
    <property type="match status" value="1"/>
</dbReference>
<evidence type="ECO:0000259" key="2">
    <source>
        <dbReference type="PROSITE" id="PS50234"/>
    </source>
</evidence>
<dbReference type="Gene3D" id="3.40.50.410">
    <property type="entry name" value="von Willebrand factor, type A domain"/>
    <property type="match status" value="1"/>
</dbReference>
<keyword evidence="1" id="KW-0472">Membrane</keyword>
<sequence>MISRWKAGLSTTAVRLQGFLRRSRQRGSLPFLLAAAVVGMTWADLRMPQESEVRDVLFVLDISESMNVPDAAYPKAGSRRLTHAKALVSDMMADLPCGSKTSLALFAGDETVVLFEPLEVCAHYPAMEKVVSQLDTRMRWIGDSWVVRGVKQAIEAAQARQMHLVFISDGDEMPHHEHPRIAELLPYKRKIHGLLIGVGGTTLQPVPHLNSRGEVTRYWTPEEAVIEGNYPNLLAMVKSLLPGQAMDATEAAEVREHQSQLNVALMQQLASALDMPYLQAPQSQQALPWLRTAAISHSTVAKQDARWMPGLIACGLVLLGWFWTALPARWRH</sequence>
<keyword evidence="4" id="KW-1185">Reference proteome</keyword>
<dbReference type="EMBL" id="JAVCAP010000021">
    <property type="protein sequence ID" value="MDP8568254.1"/>
    <property type="molecule type" value="Genomic_DNA"/>
</dbReference>
<dbReference type="PROSITE" id="PS50234">
    <property type="entry name" value="VWFA"/>
    <property type="match status" value="1"/>
</dbReference>
<feature type="domain" description="VWFA" evidence="2">
    <location>
        <begin position="55"/>
        <end position="240"/>
    </location>
</feature>
<keyword evidence="1" id="KW-0812">Transmembrane</keyword>
<keyword evidence="1" id="KW-1133">Transmembrane helix</keyword>
<dbReference type="RefSeq" id="WP_306389977.1">
    <property type="nucleotide sequence ID" value="NZ_JAVCAP010000021.1"/>
</dbReference>
<dbReference type="InterPro" id="IPR036465">
    <property type="entry name" value="vWFA_dom_sf"/>
</dbReference>
<evidence type="ECO:0000313" key="4">
    <source>
        <dbReference type="Proteomes" id="UP001225906"/>
    </source>
</evidence>
<proteinExistence type="predicted"/>
<gene>
    <name evidence="3" type="ORF">Q9291_10380</name>
</gene>
<dbReference type="Proteomes" id="UP001225906">
    <property type="component" value="Unassembled WGS sequence"/>
</dbReference>
<evidence type="ECO:0000256" key="1">
    <source>
        <dbReference type="SAM" id="Phobius"/>
    </source>
</evidence>
<protein>
    <submittedName>
        <fullName evidence="3">VWA domain-containing protein</fullName>
    </submittedName>
</protein>
<name>A0ABT9JUX2_9PROT</name>
<feature type="transmembrane region" description="Helical" evidence="1">
    <location>
        <begin position="307"/>
        <end position="326"/>
    </location>
</feature>
<evidence type="ECO:0000313" key="3">
    <source>
        <dbReference type="EMBL" id="MDP8568254.1"/>
    </source>
</evidence>
<dbReference type="Pfam" id="PF13519">
    <property type="entry name" value="VWA_2"/>
    <property type="match status" value="1"/>
</dbReference>
<dbReference type="SUPFAM" id="SSF53300">
    <property type="entry name" value="vWA-like"/>
    <property type="match status" value="1"/>
</dbReference>